<feature type="repeat" description="TPR" evidence="6">
    <location>
        <begin position="292"/>
        <end position="325"/>
    </location>
</feature>
<evidence type="ECO:0000256" key="2">
    <source>
        <dbReference type="ARBA" id="ARBA00022490"/>
    </source>
</evidence>
<proteinExistence type="inferred from homology"/>
<gene>
    <name evidence="7" type="ORF">CVV64_00405</name>
</gene>
<dbReference type="Pfam" id="PF13424">
    <property type="entry name" value="TPR_12"/>
    <property type="match status" value="2"/>
</dbReference>
<dbReference type="InterPro" id="IPR019734">
    <property type="entry name" value="TPR_rpt"/>
</dbReference>
<keyword evidence="4 6" id="KW-0802">TPR repeat</keyword>
<dbReference type="AlphaFoldDB" id="A0A2N1PUF4"/>
<keyword evidence="2" id="KW-0963">Cytoplasm</keyword>
<keyword evidence="3" id="KW-0677">Repeat</keyword>
<dbReference type="EMBL" id="PGXC01000001">
    <property type="protein sequence ID" value="PKK91922.1"/>
    <property type="molecule type" value="Genomic_DNA"/>
</dbReference>
<sequence>MSSYQDLFEQAERAREEYDFETALSLYTQGIQVINRVPETPETRGAKLRALTMVGEILWMKGATQKAVDIYLSALKIAEDADDKPCIITIALDLGNLYQVMNNTKMAVVYLERAMELSRESGDPVSFGRALYLSGIVSGKEGEKDRAEELLAAAEESLAGVAGDIAALNVLAGVAIQRGLSSFRRGEYDDAIRHYVGALNICSATSSSLEKGEAYRYLGVIHSIKRNYIETLRNHGQALKIFKTAGYVFGMAKVYSSIGQTYLGIEDLDRAIYFLKKAAKLYVELKSNSDLAAIYSKLGDVYRLMKKYDLAIKYYLKDLKISREMENQHGLAYTYMNLGTVYRLMNETAQAHTYLSRSIELFEKFDDQRNIASVYYELALAYIEASDFEQGKDFADLSMELFEKTGRKVGAANVGVLYGMMCKGLGHWDEAAAYFEKSIVELQEINATQDVIAGCYEMGRMYVEKGDQAQALSFFRKAYQLAANVDIESLMGKCLDEIEQIDEGEVIEISIERMEKSGVPQG</sequence>
<evidence type="ECO:0000256" key="3">
    <source>
        <dbReference type="ARBA" id="ARBA00022737"/>
    </source>
</evidence>
<dbReference type="SUPFAM" id="SSF48452">
    <property type="entry name" value="TPR-like"/>
    <property type="match status" value="3"/>
</dbReference>
<comment type="similarity">
    <text evidence="5">Belongs to the Rap family.</text>
</comment>
<evidence type="ECO:0000256" key="5">
    <source>
        <dbReference type="ARBA" id="ARBA00038253"/>
    </source>
</evidence>
<evidence type="ECO:0000256" key="1">
    <source>
        <dbReference type="ARBA" id="ARBA00004496"/>
    </source>
</evidence>
<evidence type="ECO:0000313" key="8">
    <source>
        <dbReference type="Proteomes" id="UP000233256"/>
    </source>
</evidence>
<dbReference type="PROSITE" id="PS50005">
    <property type="entry name" value="TPR"/>
    <property type="match status" value="5"/>
</dbReference>
<feature type="repeat" description="TPR" evidence="6">
    <location>
        <begin position="452"/>
        <end position="485"/>
    </location>
</feature>
<dbReference type="PANTHER" id="PTHR46630">
    <property type="entry name" value="TETRATRICOPEPTIDE REPEAT PROTEIN 29"/>
    <property type="match status" value="1"/>
</dbReference>
<protein>
    <submittedName>
        <fullName evidence="7">Uncharacterized protein</fullName>
    </submittedName>
</protein>
<dbReference type="InterPro" id="IPR011990">
    <property type="entry name" value="TPR-like_helical_dom_sf"/>
</dbReference>
<dbReference type="Proteomes" id="UP000233256">
    <property type="component" value="Unassembled WGS sequence"/>
</dbReference>
<feature type="repeat" description="TPR" evidence="6">
    <location>
        <begin position="332"/>
        <end position="365"/>
    </location>
</feature>
<reference evidence="7 8" key="1">
    <citation type="journal article" date="2017" name="ISME J.">
        <title>Potential for microbial H2 and metal transformations associated with novel bacteria and archaea in deep terrestrial subsurface sediments.</title>
        <authorList>
            <person name="Hernsdorf A.W."/>
            <person name="Amano Y."/>
            <person name="Miyakawa K."/>
            <person name="Ise K."/>
            <person name="Suzuki Y."/>
            <person name="Anantharaman K."/>
            <person name="Probst A."/>
            <person name="Burstein D."/>
            <person name="Thomas B.C."/>
            <person name="Banfield J.F."/>
        </authorList>
    </citation>
    <scope>NUCLEOTIDE SEQUENCE [LARGE SCALE GENOMIC DNA]</scope>
    <source>
        <strain evidence="7">HGW-Wallbacteria-1</strain>
    </source>
</reference>
<dbReference type="SMART" id="SM00028">
    <property type="entry name" value="TPR"/>
    <property type="match status" value="9"/>
</dbReference>
<dbReference type="InterPro" id="IPR051476">
    <property type="entry name" value="Bac_ResReg_Asp_Phosphatase"/>
</dbReference>
<name>A0A2N1PUF4_9BACT</name>
<dbReference type="GO" id="GO:0005737">
    <property type="term" value="C:cytoplasm"/>
    <property type="evidence" value="ECO:0007669"/>
    <property type="project" value="UniProtKB-SubCell"/>
</dbReference>
<dbReference type="Gene3D" id="1.25.40.10">
    <property type="entry name" value="Tetratricopeptide repeat domain"/>
    <property type="match status" value="3"/>
</dbReference>
<accession>A0A2N1PUF4</accession>
<dbReference type="Pfam" id="PF13181">
    <property type="entry name" value="TPR_8"/>
    <property type="match status" value="2"/>
</dbReference>
<evidence type="ECO:0000313" key="7">
    <source>
        <dbReference type="EMBL" id="PKK91922.1"/>
    </source>
</evidence>
<comment type="subcellular location">
    <subcellularLocation>
        <location evidence="1">Cytoplasm</location>
    </subcellularLocation>
</comment>
<feature type="repeat" description="TPR" evidence="6">
    <location>
        <begin position="252"/>
        <end position="285"/>
    </location>
</feature>
<evidence type="ECO:0000256" key="4">
    <source>
        <dbReference type="ARBA" id="ARBA00022803"/>
    </source>
</evidence>
<dbReference type="PANTHER" id="PTHR46630:SF1">
    <property type="entry name" value="TETRATRICOPEPTIDE REPEAT PROTEIN 29"/>
    <property type="match status" value="1"/>
</dbReference>
<feature type="repeat" description="TPR" evidence="6">
    <location>
        <begin position="88"/>
        <end position="121"/>
    </location>
</feature>
<comment type="caution">
    <text evidence="7">The sequence shown here is derived from an EMBL/GenBank/DDBJ whole genome shotgun (WGS) entry which is preliminary data.</text>
</comment>
<evidence type="ECO:0000256" key="6">
    <source>
        <dbReference type="PROSITE-ProRule" id="PRU00339"/>
    </source>
</evidence>
<organism evidence="7 8">
    <name type="scientific">Candidatus Wallbacteria bacterium HGW-Wallbacteria-1</name>
    <dbReference type="NCBI Taxonomy" id="2013854"/>
    <lineage>
        <taxon>Bacteria</taxon>
        <taxon>Candidatus Walliibacteriota</taxon>
    </lineage>
</organism>